<organism evidence="2 3">
    <name type="scientific">Planosporangium flavigriseum</name>
    <dbReference type="NCBI Taxonomy" id="373681"/>
    <lineage>
        <taxon>Bacteria</taxon>
        <taxon>Bacillati</taxon>
        <taxon>Actinomycetota</taxon>
        <taxon>Actinomycetes</taxon>
        <taxon>Micromonosporales</taxon>
        <taxon>Micromonosporaceae</taxon>
        <taxon>Planosporangium</taxon>
    </lineage>
</organism>
<dbReference type="GO" id="GO:0003700">
    <property type="term" value="F:DNA-binding transcription factor activity"/>
    <property type="evidence" value="ECO:0007669"/>
    <property type="project" value="InterPro"/>
</dbReference>
<dbReference type="EMBL" id="BONU01000013">
    <property type="protein sequence ID" value="GIG73964.1"/>
    <property type="molecule type" value="Genomic_DNA"/>
</dbReference>
<dbReference type="Pfam" id="PF12802">
    <property type="entry name" value="MarR_2"/>
    <property type="match status" value="1"/>
</dbReference>
<comment type="caution">
    <text evidence="2">The sequence shown here is derived from an EMBL/GenBank/DDBJ whole genome shotgun (WGS) entry which is preliminary data.</text>
</comment>
<name>A0A8J3LMB3_9ACTN</name>
<sequence>MEFDQLARYLTTGLVRVAVAAQHTRVEALERTIAQQQALLALSRRPGTHSRNALAAELGMPVPAAQAALSGLHREGLVTMEPSPPDDVRVELTECGRAHTPEFLEWAAAVLTELSKLGDDDQRRLLQAVTDQIIGAQRRGQIPITKMCVTCRHFEPYAHPGTPEPHHCHLVDTPLGYRELRLRGPQHSPA</sequence>
<accession>A0A8J3LMB3</accession>
<feature type="domain" description="HTH marR-type" evidence="1">
    <location>
        <begin position="34"/>
        <end position="86"/>
    </location>
</feature>
<gene>
    <name evidence="2" type="ORF">Pfl04_23680</name>
</gene>
<dbReference type="RefSeq" id="WP_168079108.1">
    <property type="nucleotide sequence ID" value="NZ_BAAAQJ010000020.1"/>
</dbReference>
<evidence type="ECO:0000313" key="3">
    <source>
        <dbReference type="Proteomes" id="UP000653674"/>
    </source>
</evidence>
<reference evidence="2" key="1">
    <citation type="submission" date="2021-01" db="EMBL/GenBank/DDBJ databases">
        <title>Whole genome shotgun sequence of Planosporangium flavigriseum NBRC 105377.</title>
        <authorList>
            <person name="Komaki H."/>
            <person name="Tamura T."/>
        </authorList>
    </citation>
    <scope>NUCLEOTIDE SEQUENCE</scope>
    <source>
        <strain evidence="2">NBRC 105377</strain>
    </source>
</reference>
<dbReference type="Proteomes" id="UP000653674">
    <property type="component" value="Unassembled WGS sequence"/>
</dbReference>
<dbReference type="InterPro" id="IPR000835">
    <property type="entry name" value="HTH_MarR-typ"/>
</dbReference>
<keyword evidence="3" id="KW-1185">Reference proteome</keyword>
<dbReference type="SUPFAM" id="SSF46785">
    <property type="entry name" value="Winged helix' DNA-binding domain"/>
    <property type="match status" value="1"/>
</dbReference>
<proteinExistence type="predicted"/>
<dbReference type="AlphaFoldDB" id="A0A8J3LMB3"/>
<evidence type="ECO:0000259" key="1">
    <source>
        <dbReference type="Pfam" id="PF12802"/>
    </source>
</evidence>
<dbReference type="InterPro" id="IPR036388">
    <property type="entry name" value="WH-like_DNA-bd_sf"/>
</dbReference>
<dbReference type="Gene3D" id="1.10.10.10">
    <property type="entry name" value="Winged helix-like DNA-binding domain superfamily/Winged helix DNA-binding domain"/>
    <property type="match status" value="1"/>
</dbReference>
<dbReference type="InterPro" id="IPR036390">
    <property type="entry name" value="WH_DNA-bd_sf"/>
</dbReference>
<evidence type="ECO:0000313" key="2">
    <source>
        <dbReference type="EMBL" id="GIG73964.1"/>
    </source>
</evidence>
<protein>
    <submittedName>
        <fullName evidence="2">Transcriptional regulator</fullName>
    </submittedName>
</protein>